<feature type="non-terminal residue" evidence="2">
    <location>
        <position position="221"/>
    </location>
</feature>
<dbReference type="PANTHER" id="PTHR23039:SF3">
    <property type="entry name" value="NHS-LIKE PROTEIN 1"/>
    <property type="match status" value="1"/>
</dbReference>
<sequence length="221" mass="25159">MFCLKAVSNLDEESRWTVHYTAPWHQQENVFLPTTRPPCVEDLHRQAKLNLKSVLRECDKLRHDGYRSSQYYSQGPTFAANASPFCDVYQDEDEETDQKCSLSSSEEERFISIRRPKTPTSSDFSDLNTQTNWTKSLPLPTPEEKMRQQAQTVQADVVPINITASGTGQDDVDGHSVYTPDHYSTLGRFDSCRSAGQRSETRDSSCQTEDVKVVPPSMRRI</sequence>
<evidence type="ECO:0000313" key="2">
    <source>
        <dbReference type="EMBL" id="PNI86994.1"/>
    </source>
</evidence>
<protein>
    <submittedName>
        <fullName evidence="2">NHSL1 isoform 5</fullName>
    </submittedName>
</protein>
<reference evidence="2 3" key="1">
    <citation type="submission" date="2017-12" db="EMBL/GenBank/DDBJ databases">
        <title>High-resolution comparative analysis of great ape genomes.</title>
        <authorList>
            <person name="Pollen A."/>
            <person name="Hastie A."/>
            <person name="Hormozdiari F."/>
            <person name="Dougherty M."/>
            <person name="Liu R."/>
            <person name="Chaisson M."/>
            <person name="Hoppe E."/>
            <person name="Hill C."/>
            <person name="Pang A."/>
            <person name="Hillier L."/>
            <person name="Baker C."/>
            <person name="Armstrong J."/>
            <person name="Shendure J."/>
            <person name="Paten B."/>
            <person name="Wilson R."/>
            <person name="Chao H."/>
            <person name="Schneider V."/>
            <person name="Ventura M."/>
            <person name="Kronenberg Z."/>
            <person name="Murali S."/>
            <person name="Gordon D."/>
            <person name="Cantsilieris S."/>
            <person name="Munson K."/>
            <person name="Nelson B."/>
            <person name="Raja A."/>
            <person name="Underwood J."/>
            <person name="Diekhans M."/>
            <person name="Fiddes I."/>
            <person name="Haussler D."/>
            <person name="Eichler E."/>
        </authorList>
    </citation>
    <scope>NUCLEOTIDE SEQUENCE [LARGE SCALE GENOMIC DNA]</scope>
    <source>
        <strain evidence="2">Yerkes chimp pedigree #C0471</strain>
    </source>
</reference>
<name>A0A2J8PSK0_PANTR</name>
<dbReference type="InterPro" id="IPR024845">
    <property type="entry name" value="NHS-like"/>
</dbReference>
<proteinExistence type="predicted"/>
<organism evidence="2 3">
    <name type="scientific">Pan troglodytes</name>
    <name type="common">Chimpanzee</name>
    <dbReference type="NCBI Taxonomy" id="9598"/>
    <lineage>
        <taxon>Eukaryota</taxon>
        <taxon>Metazoa</taxon>
        <taxon>Chordata</taxon>
        <taxon>Craniata</taxon>
        <taxon>Vertebrata</taxon>
        <taxon>Euteleostomi</taxon>
        <taxon>Mammalia</taxon>
        <taxon>Eutheria</taxon>
        <taxon>Euarchontoglires</taxon>
        <taxon>Primates</taxon>
        <taxon>Haplorrhini</taxon>
        <taxon>Catarrhini</taxon>
        <taxon>Hominidae</taxon>
        <taxon>Pan</taxon>
    </lineage>
</organism>
<gene>
    <name evidence="2" type="ORF">CK820_G0000155</name>
</gene>
<dbReference type="AlphaFoldDB" id="A0A2J8PSK0"/>
<dbReference type="PANTHER" id="PTHR23039">
    <property type="entry name" value="NANCE-HORAN SYNDROME PROTEIN"/>
    <property type="match status" value="1"/>
</dbReference>
<dbReference type="Pfam" id="PF15273">
    <property type="entry name" value="NHS"/>
    <property type="match status" value="1"/>
</dbReference>
<dbReference type="EMBL" id="NBAG03000210">
    <property type="protein sequence ID" value="PNI86994.1"/>
    <property type="molecule type" value="Genomic_DNA"/>
</dbReference>
<dbReference type="Proteomes" id="UP000236370">
    <property type="component" value="Unassembled WGS sequence"/>
</dbReference>
<feature type="compositionally biased region" description="Polar residues" evidence="1">
    <location>
        <begin position="194"/>
        <end position="208"/>
    </location>
</feature>
<evidence type="ECO:0000256" key="1">
    <source>
        <dbReference type="SAM" id="MobiDB-lite"/>
    </source>
</evidence>
<feature type="region of interest" description="Disordered" evidence="1">
    <location>
        <begin position="186"/>
        <end position="221"/>
    </location>
</feature>
<accession>A0A2J8PSK0</accession>
<evidence type="ECO:0000313" key="3">
    <source>
        <dbReference type="Proteomes" id="UP000236370"/>
    </source>
</evidence>
<comment type="caution">
    <text evidence="2">The sequence shown here is derived from an EMBL/GenBank/DDBJ whole genome shotgun (WGS) entry which is preliminary data.</text>
</comment>